<feature type="region of interest" description="Disordered" evidence="2">
    <location>
        <begin position="170"/>
        <end position="199"/>
    </location>
</feature>
<dbReference type="AlphaFoldDB" id="A0A9P3H5G8"/>
<dbReference type="InterPro" id="IPR036875">
    <property type="entry name" value="Znf_CCHC_sf"/>
</dbReference>
<dbReference type="GO" id="GO:0003676">
    <property type="term" value="F:nucleic acid binding"/>
    <property type="evidence" value="ECO:0007669"/>
    <property type="project" value="InterPro"/>
</dbReference>
<dbReference type="SMART" id="SM00343">
    <property type="entry name" value="ZnF_C2HC"/>
    <property type="match status" value="2"/>
</dbReference>
<dbReference type="OrthoDB" id="8026949at2759"/>
<organism evidence="4 5">
    <name type="scientific">Entomortierella parvispora</name>
    <dbReference type="NCBI Taxonomy" id="205924"/>
    <lineage>
        <taxon>Eukaryota</taxon>
        <taxon>Fungi</taxon>
        <taxon>Fungi incertae sedis</taxon>
        <taxon>Mucoromycota</taxon>
        <taxon>Mortierellomycotina</taxon>
        <taxon>Mortierellomycetes</taxon>
        <taxon>Mortierellales</taxon>
        <taxon>Mortierellaceae</taxon>
        <taxon>Entomortierella</taxon>
    </lineage>
</organism>
<comment type="caution">
    <text evidence="4">The sequence shown here is derived from an EMBL/GenBank/DDBJ whole genome shotgun (WGS) entry which is preliminary data.</text>
</comment>
<reference evidence="4" key="2">
    <citation type="journal article" date="2022" name="Microbiol. Resour. Announc.">
        <title>Whole-Genome Sequence of Entomortierella parvispora E1425, a Mucoromycotan Fungus Associated with Burkholderiaceae-Related Endosymbiotic Bacteria.</title>
        <authorList>
            <person name="Herlambang A."/>
            <person name="Guo Y."/>
            <person name="Takashima Y."/>
            <person name="Narisawa K."/>
            <person name="Ohta H."/>
            <person name="Nishizawa T."/>
        </authorList>
    </citation>
    <scope>NUCLEOTIDE SEQUENCE</scope>
    <source>
        <strain evidence="4">E1425</strain>
    </source>
</reference>
<evidence type="ECO:0000313" key="5">
    <source>
        <dbReference type="Proteomes" id="UP000827284"/>
    </source>
</evidence>
<protein>
    <recommendedName>
        <fullName evidence="3">CCHC-type domain-containing protein</fullName>
    </recommendedName>
</protein>
<feature type="compositionally biased region" description="Basic and acidic residues" evidence="2">
    <location>
        <begin position="181"/>
        <end position="199"/>
    </location>
</feature>
<keyword evidence="1" id="KW-0862">Zinc</keyword>
<evidence type="ECO:0000256" key="1">
    <source>
        <dbReference type="PROSITE-ProRule" id="PRU00047"/>
    </source>
</evidence>
<dbReference type="InterPro" id="IPR001878">
    <property type="entry name" value="Znf_CCHC"/>
</dbReference>
<gene>
    <name evidence="4" type="ORF">EMPS_02762</name>
</gene>
<accession>A0A9P3H5G8</accession>
<feature type="domain" description="CCHC-type" evidence="3">
    <location>
        <begin position="225"/>
        <end position="239"/>
    </location>
</feature>
<dbReference type="EMBL" id="BQFW01000004">
    <property type="protein sequence ID" value="GJJ70413.1"/>
    <property type="molecule type" value="Genomic_DNA"/>
</dbReference>
<sequence length="265" mass="30740">MQDTLSGNQTALRSTIRADEDGILLEQQAQFIKKQQQQIHFLQEALRFELDRIQWDQGETPDTFCQRFEFLGAPLQNIISEDERVHMFKIRCPNFLRRFLVESEAKTWADVKKACELKTDMNLQKFDHVSSSTQSRIQHAQKLLQPRQRQVIRARSHDWSLLRPQPGQNRIAKQHQGTGGVRREGQQSHRDLARPNESTKHDKIICNNCKVGDHKAVDCPEPQVCYRCNQEGHRKRECPFIKTLSTVSSSANIPMSRQKVAMVID</sequence>
<dbReference type="Proteomes" id="UP000827284">
    <property type="component" value="Unassembled WGS sequence"/>
</dbReference>
<proteinExistence type="predicted"/>
<name>A0A9P3H5G8_9FUNG</name>
<keyword evidence="1" id="KW-0863">Zinc-finger</keyword>
<evidence type="ECO:0000256" key="2">
    <source>
        <dbReference type="SAM" id="MobiDB-lite"/>
    </source>
</evidence>
<dbReference type="PROSITE" id="PS50158">
    <property type="entry name" value="ZF_CCHC"/>
    <property type="match status" value="1"/>
</dbReference>
<dbReference type="GO" id="GO:0008270">
    <property type="term" value="F:zinc ion binding"/>
    <property type="evidence" value="ECO:0007669"/>
    <property type="project" value="UniProtKB-KW"/>
</dbReference>
<dbReference type="Pfam" id="PF00098">
    <property type="entry name" value="zf-CCHC"/>
    <property type="match status" value="1"/>
</dbReference>
<keyword evidence="1" id="KW-0479">Metal-binding</keyword>
<keyword evidence="5" id="KW-1185">Reference proteome</keyword>
<reference evidence="4" key="1">
    <citation type="submission" date="2021-11" db="EMBL/GenBank/DDBJ databases">
        <authorList>
            <person name="Herlambang A."/>
            <person name="Guo Y."/>
            <person name="Takashima Y."/>
            <person name="Nishizawa T."/>
        </authorList>
    </citation>
    <scope>NUCLEOTIDE SEQUENCE</scope>
    <source>
        <strain evidence="4">E1425</strain>
    </source>
</reference>
<evidence type="ECO:0000259" key="3">
    <source>
        <dbReference type="PROSITE" id="PS50158"/>
    </source>
</evidence>
<dbReference type="Gene3D" id="4.10.60.10">
    <property type="entry name" value="Zinc finger, CCHC-type"/>
    <property type="match status" value="1"/>
</dbReference>
<dbReference type="SUPFAM" id="SSF57756">
    <property type="entry name" value="Retrovirus zinc finger-like domains"/>
    <property type="match status" value="1"/>
</dbReference>
<evidence type="ECO:0000313" key="4">
    <source>
        <dbReference type="EMBL" id="GJJ70413.1"/>
    </source>
</evidence>